<accession>A0A267E5Y2</accession>
<feature type="compositionally biased region" description="Low complexity" evidence="1">
    <location>
        <begin position="232"/>
        <end position="242"/>
    </location>
</feature>
<evidence type="ECO:0000313" key="2">
    <source>
        <dbReference type="EMBL" id="PAA56975.1"/>
    </source>
</evidence>
<sequence length="1072" mass="121791">MDLPYCELCSEYFYTPIDYNAHLVSNEHLQKLLSFPVGQSASNPMPVGSNQEDVGELELVQSDFIYVSQHTPQLAQIYKVYQNHIRQMIPFGMSYILLLDAVPPSMWQGMISALNEFSVSFPLFVQSGSSGSPPADKQLMDFVLVVDIDPSTTAKQLAACIGARETDLALIPGDSGSDTTGFLRISHSKRQVVLDRIRSARVPPRQRQINAFELWGPRASSYSGARSPTSPPLQSSLAPSPKLNKDVPGLLASLSSRTMKLAASSTATTSSSGLPPKSDSYRPSSPSQGGRIPYTSLSSSGRGRSSSSRHRADESRSHRDRSRSKHGSGSRRRSRSRSRERRSSRSRSRQRGHSRSSKDPQRDQDRNRDRDTRSERGPDRDSEQGSGNKRRGRRSSFSMHEAAEEQEDDYDETPSCYLERTWSIKFGGMPYLRISGFDPEVDTVDLVDAVCSRIDGIESIYAFTHPKGLRKSVICNLSEQTPMPSVNQVKDKIGDLCSNEHLFAQDYTEEAFHQMKFNLPHTFFFVPVAKTRAFEPMFLLIWNIPGNVHPNHILYNMRRSMPSARSFNCPRLFRKSYKQGRFKSNAIQLNCGYAVARFNSSEDCTVMMQRLEEAAEEELQAVFSSGKVKFSFVCMQETCLIPPFSFPCHNFLHWDLDSDWDSMCPQDSLPDRPYVPFVCNCHTDSMPIAPHASALDVVAKHIVEQLAVDGPSVVCQKLTELLKLEDSCPKKFACVEDRPASDRVPPIELGSVQLGSASSYWCLLYGPDIYYTARGFPLSMDSFEIEEIVKRTCKAYCIYVHIYPQPVPQVLTKQAVFRCSPAAMSSSMFSATRSLQIKLNEEMERLNIQLPDNIFVSEWSYRSWDKFKHLRPFMLPFCPVPNGYRKPHFILVWNINSELGKHVLVRNFLKKYPQVRSVFSPHLQPAQVCRNCEFCVLRFDNPDDCVRTYASMRIMTEQELQALCPRSDIRFILCRMEETCYIRPFLFPCHNFFFWYGRNDEGQTNNGDRLFVESWSRRFDCVCHPYCEALTPGGPQLLRFARMVHTAVEKSTCEAVKNCLLMYIEATQDATK</sequence>
<feature type="compositionally biased region" description="Low complexity" evidence="1">
    <location>
        <begin position="296"/>
        <end position="306"/>
    </location>
</feature>
<keyword evidence="3" id="KW-1185">Reference proteome</keyword>
<proteinExistence type="predicted"/>
<dbReference type="EMBL" id="NIVC01002552">
    <property type="protein sequence ID" value="PAA56975.1"/>
    <property type="molecule type" value="Genomic_DNA"/>
</dbReference>
<evidence type="ECO:0000313" key="3">
    <source>
        <dbReference type="Proteomes" id="UP000215902"/>
    </source>
</evidence>
<feature type="compositionally biased region" description="Low complexity" evidence="1">
    <location>
        <begin position="262"/>
        <end position="272"/>
    </location>
</feature>
<name>A0A267E5Y2_9PLAT</name>
<feature type="compositionally biased region" description="Basic and acidic residues" evidence="1">
    <location>
        <begin position="356"/>
        <end position="383"/>
    </location>
</feature>
<gene>
    <name evidence="2" type="ORF">BOX15_Mlig032687g1</name>
</gene>
<reference evidence="2 3" key="1">
    <citation type="submission" date="2017-06" db="EMBL/GenBank/DDBJ databases">
        <title>A platform for efficient transgenesis in Macrostomum lignano, a flatworm model organism for stem cell research.</title>
        <authorList>
            <person name="Berezikov E."/>
        </authorList>
    </citation>
    <scope>NUCLEOTIDE SEQUENCE [LARGE SCALE GENOMIC DNA]</scope>
    <source>
        <strain evidence="2">DV1</strain>
        <tissue evidence="2">Whole organism</tissue>
    </source>
</reference>
<dbReference type="Proteomes" id="UP000215902">
    <property type="component" value="Unassembled WGS sequence"/>
</dbReference>
<dbReference type="STRING" id="282301.A0A267E5Y2"/>
<comment type="caution">
    <text evidence="2">The sequence shown here is derived from an EMBL/GenBank/DDBJ whole genome shotgun (WGS) entry which is preliminary data.</text>
</comment>
<protein>
    <submittedName>
        <fullName evidence="2">Uncharacterized protein</fullName>
    </submittedName>
</protein>
<feature type="compositionally biased region" description="Basic residues" evidence="1">
    <location>
        <begin position="318"/>
        <end position="355"/>
    </location>
</feature>
<dbReference type="AlphaFoldDB" id="A0A267E5Y2"/>
<evidence type="ECO:0000256" key="1">
    <source>
        <dbReference type="SAM" id="MobiDB-lite"/>
    </source>
</evidence>
<feature type="region of interest" description="Disordered" evidence="1">
    <location>
        <begin position="262"/>
        <end position="412"/>
    </location>
</feature>
<organism evidence="2 3">
    <name type="scientific">Macrostomum lignano</name>
    <dbReference type="NCBI Taxonomy" id="282301"/>
    <lineage>
        <taxon>Eukaryota</taxon>
        <taxon>Metazoa</taxon>
        <taxon>Spiralia</taxon>
        <taxon>Lophotrochozoa</taxon>
        <taxon>Platyhelminthes</taxon>
        <taxon>Rhabditophora</taxon>
        <taxon>Macrostomorpha</taxon>
        <taxon>Macrostomida</taxon>
        <taxon>Macrostomidae</taxon>
        <taxon>Macrostomum</taxon>
    </lineage>
</organism>
<feature type="region of interest" description="Disordered" evidence="1">
    <location>
        <begin position="220"/>
        <end position="244"/>
    </location>
</feature>